<feature type="chain" id="PRO_5039542045" description="DUF4864 domain-containing protein" evidence="1">
    <location>
        <begin position="24"/>
        <end position="155"/>
    </location>
</feature>
<dbReference type="Proteomes" id="UP000053941">
    <property type="component" value="Unassembled WGS sequence"/>
</dbReference>
<evidence type="ECO:0000313" key="2">
    <source>
        <dbReference type="EMBL" id="KRO30740.1"/>
    </source>
</evidence>
<sequence>MGPKGFGLIKLVLLLSLLLSACSSEPDQKDESNSQASQCSQEEIAGGAAWITGQLNAFGSAEPSAAYNFASEQFRQGVSLDDFVAIISGQYSALLTLKSFEIGPCFALDQGYVFQVDLIDNQNKSFTMQYVLSKIDGQWGVDAATIVENKVDPTL</sequence>
<evidence type="ECO:0008006" key="4">
    <source>
        <dbReference type="Google" id="ProtNLM"/>
    </source>
</evidence>
<evidence type="ECO:0000256" key="1">
    <source>
        <dbReference type="SAM" id="SignalP"/>
    </source>
</evidence>
<dbReference type="AlphaFoldDB" id="A0A0R2NXW6"/>
<evidence type="ECO:0000313" key="3">
    <source>
        <dbReference type="Proteomes" id="UP000053941"/>
    </source>
</evidence>
<accession>A0A0R2NXW6</accession>
<proteinExistence type="predicted"/>
<dbReference type="PROSITE" id="PS51257">
    <property type="entry name" value="PROKAR_LIPOPROTEIN"/>
    <property type="match status" value="1"/>
</dbReference>
<feature type="signal peptide" evidence="1">
    <location>
        <begin position="1"/>
        <end position="23"/>
    </location>
</feature>
<reference evidence="2 3" key="1">
    <citation type="submission" date="2015-10" db="EMBL/GenBank/DDBJ databases">
        <title>Metagenome-Assembled Genomes uncover a global brackish microbiome.</title>
        <authorList>
            <person name="Hugerth L.W."/>
            <person name="Larsson J."/>
            <person name="Alneberg J."/>
            <person name="Lindh M.V."/>
            <person name="Legrand C."/>
            <person name="Pinhassi J."/>
            <person name="Andersson A.F."/>
        </authorList>
    </citation>
    <scope>NUCLEOTIDE SEQUENCE [LARGE SCALE GENOMIC DNA]</scope>
    <source>
        <strain evidence="2">BACL2 MAG-120802-bin41</strain>
    </source>
</reference>
<protein>
    <recommendedName>
        <fullName evidence="4">DUF4864 domain-containing protein</fullName>
    </recommendedName>
</protein>
<gene>
    <name evidence="2" type="ORF">ABR60_03050</name>
</gene>
<comment type="caution">
    <text evidence="2">The sequence shown here is derived from an EMBL/GenBank/DDBJ whole genome shotgun (WGS) entry which is preliminary data.</text>
</comment>
<name>A0A0R2NXW6_9ACTN</name>
<dbReference type="EMBL" id="LIAS01000066">
    <property type="protein sequence ID" value="KRO30740.1"/>
    <property type="molecule type" value="Genomic_DNA"/>
</dbReference>
<keyword evidence="1" id="KW-0732">Signal</keyword>
<dbReference type="InterPro" id="IPR032347">
    <property type="entry name" value="DUF4864"/>
</dbReference>
<dbReference type="Pfam" id="PF16156">
    <property type="entry name" value="DUF4864"/>
    <property type="match status" value="1"/>
</dbReference>
<organism evidence="2 3">
    <name type="scientific">Actinobacteria bacterium BACL2 MAG-120802-bin41</name>
    <dbReference type="NCBI Taxonomy" id="1655568"/>
    <lineage>
        <taxon>Bacteria</taxon>
        <taxon>Bacillati</taxon>
        <taxon>Actinomycetota</taxon>
        <taxon>Actinomycetes</taxon>
        <taxon>Actinomycetes incertae sedis</taxon>
        <taxon>ac1 cluster</taxon>
    </lineage>
</organism>